<feature type="compositionally biased region" description="Basic and acidic residues" evidence="1">
    <location>
        <begin position="24"/>
        <end position="41"/>
    </location>
</feature>
<name>A0A4Z2I6S1_9TELE</name>
<protein>
    <submittedName>
        <fullName evidence="2">Uncharacterized protein</fullName>
    </submittedName>
</protein>
<keyword evidence="3" id="KW-1185">Reference proteome</keyword>
<evidence type="ECO:0000313" key="2">
    <source>
        <dbReference type="EMBL" id="TNN73759.1"/>
    </source>
</evidence>
<evidence type="ECO:0000256" key="1">
    <source>
        <dbReference type="SAM" id="MobiDB-lite"/>
    </source>
</evidence>
<dbReference type="EMBL" id="SRLO01000121">
    <property type="protein sequence ID" value="TNN73759.1"/>
    <property type="molecule type" value="Genomic_DNA"/>
</dbReference>
<organism evidence="2 3">
    <name type="scientific">Liparis tanakae</name>
    <name type="common">Tanaka's snailfish</name>
    <dbReference type="NCBI Taxonomy" id="230148"/>
    <lineage>
        <taxon>Eukaryota</taxon>
        <taxon>Metazoa</taxon>
        <taxon>Chordata</taxon>
        <taxon>Craniata</taxon>
        <taxon>Vertebrata</taxon>
        <taxon>Euteleostomi</taxon>
        <taxon>Actinopterygii</taxon>
        <taxon>Neopterygii</taxon>
        <taxon>Teleostei</taxon>
        <taxon>Neoteleostei</taxon>
        <taxon>Acanthomorphata</taxon>
        <taxon>Eupercaria</taxon>
        <taxon>Perciformes</taxon>
        <taxon>Cottioidei</taxon>
        <taxon>Cottales</taxon>
        <taxon>Liparidae</taxon>
        <taxon>Liparis</taxon>
    </lineage>
</organism>
<dbReference type="AlphaFoldDB" id="A0A4Z2I6S1"/>
<accession>A0A4Z2I6S1</accession>
<gene>
    <name evidence="2" type="ORF">EYF80_015967</name>
</gene>
<reference evidence="2 3" key="1">
    <citation type="submission" date="2019-03" db="EMBL/GenBank/DDBJ databases">
        <title>First draft genome of Liparis tanakae, snailfish: a comprehensive survey of snailfish specific genes.</title>
        <authorList>
            <person name="Kim W."/>
            <person name="Song I."/>
            <person name="Jeong J.-H."/>
            <person name="Kim D."/>
            <person name="Kim S."/>
            <person name="Ryu S."/>
            <person name="Song J.Y."/>
            <person name="Lee S.K."/>
        </authorList>
    </citation>
    <scope>NUCLEOTIDE SEQUENCE [LARGE SCALE GENOMIC DNA]</scope>
    <source>
        <tissue evidence="2">Muscle</tissue>
    </source>
</reference>
<proteinExistence type="predicted"/>
<evidence type="ECO:0000313" key="3">
    <source>
        <dbReference type="Proteomes" id="UP000314294"/>
    </source>
</evidence>
<comment type="caution">
    <text evidence="2">The sequence shown here is derived from an EMBL/GenBank/DDBJ whole genome shotgun (WGS) entry which is preliminary data.</text>
</comment>
<dbReference type="Proteomes" id="UP000314294">
    <property type="component" value="Unassembled WGS sequence"/>
</dbReference>
<sequence>MLTHFPLKTGFGRSLGTCFHTAQKRPDEPPSSLREKWKDTGKSSVLTRPEAFSEWSRQPASSGPHCQETMT</sequence>
<feature type="region of interest" description="Disordered" evidence="1">
    <location>
        <begin position="1"/>
        <end position="71"/>
    </location>
</feature>